<evidence type="ECO:0000256" key="3">
    <source>
        <dbReference type="ARBA" id="ARBA00011886"/>
    </source>
</evidence>
<evidence type="ECO:0000256" key="6">
    <source>
        <dbReference type="ARBA" id="ARBA00031036"/>
    </source>
</evidence>
<organism evidence="8">
    <name type="scientific">marine metagenome</name>
    <dbReference type="NCBI Taxonomy" id="408172"/>
    <lineage>
        <taxon>unclassified sequences</taxon>
        <taxon>metagenomes</taxon>
        <taxon>ecological metagenomes</taxon>
    </lineage>
</organism>
<feature type="non-terminal residue" evidence="8">
    <location>
        <position position="131"/>
    </location>
</feature>
<feature type="domain" description="Nucleoside phosphorylase" evidence="7">
    <location>
        <begin position="30"/>
        <end position="130"/>
    </location>
</feature>
<dbReference type="PANTHER" id="PTHR11904">
    <property type="entry name" value="METHYLTHIOADENOSINE/PURINE NUCLEOSIDE PHOSPHORYLASE"/>
    <property type="match status" value="1"/>
</dbReference>
<dbReference type="SUPFAM" id="SSF53167">
    <property type="entry name" value="Purine and uridine phosphorylases"/>
    <property type="match status" value="1"/>
</dbReference>
<evidence type="ECO:0000256" key="4">
    <source>
        <dbReference type="ARBA" id="ARBA00022676"/>
    </source>
</evidence>
<dbReference type="UniPathway" id="UPA00606"/>
<reference evidence="8" key="1">
    <citation type="submission" date="2018-05" db="EMBL/GenBank/DDBJ databases">
        <authorList>
            <person name="Lanie J.A."/>
            <person name="Ng W.-L."/>
            <person name="Kazmierczak K.M."/>
            <person name="Andrzejewski T.M."/>
            <person name="Davidsen T.M."/>
            <person name="Wayne K.J."/>
            <person name="Tettelin H."/>
            <person name="Glass J.I."/>
            <person name="Rusch D."/>
            <person name="Podicherti R."/>
            <person name="Tsui H.-C.T."/>
            <person name="Winkler M.E."/>
        </authorList>
    </citation>
    <scope>NUCLEOTIDE SEQUENCE</scope>
</reference>
<dbReference type="Gene3D" id="3.40.50.1580">
    <property type="entry name" value="Nucleoside phosphorylase domain"/>
    <property type="match status" value="1"/>
</dbReference>
<dbReference type="InterPro" id="IPR011268">
    <property type="entry name" value="Purine_phosphorylase"/>
</dbReference>
<evidence type="ECO:0000313" key="8">
    <source>
        <dbReference type="EMBL" id="SVB91688.1"/>
    </source>
</evidence>
<gene>
    <name evidence="8" type="ORF">METZ01_LOCUS244542</name>
</gene>
<evidence type="ECO:0000256" key="5">
    <source>
        <dbReference type="ARBA" id="ARBA00022679"/>
    </source>
</evidence>
<dbReference type="InterPro" id="IPR035994">
    <property type="entry name" value="Nucleoside_phosphorylase_sf"/>
</dbReference>
<proteinExistence type="inferred from homology"/>
<evidence type="ECO:0000256" key="1">
    <source>
        <dbReference type="ARBA" id="ARBA00005058"/>
    </source>
</evidence>
<dbReference type="InterPro" id="IPR000845">
    <property type="entry name" value="Nucleoside_phosphorylase_d"/>
</dbReference>
<protein>
    <recommendedName>
        <fullName evidence="3">purine-nucleoside phosphorylase</fullName>
        <ecNumber evidence="3">2.4.2.1</ecNumber>
    </recommendedName>
    <alternativeName>
        <fullName evidence="6">Inosine-guanosine phosphorylase</fullName>
    </alternativeName>
</protein>
<comment type="pathway">
    <text evidence="1">Purine metabolism; purine nucleoside salvage.</text>
</comment>
<sequence>MSNAPEPFALADAAAVVLAERTGVPSHDVVLVLGSGWAAAADGLGEVVADVGLDELPGFPAPTVLGHRNSALSIRVGGTNALVLGGRVHLYEGHPAATVVHGVRTAIAAGCGVVVLTNAAGGLNPDWPVGQ</sequence>
<evidence type="ECO:0000259" key="7">
    <source>
        <dbReference type="Pfam" id="PF01048"/>
    </source>
</evidence>
<dbReference type="GO" id="GO:0009116">
    <property type="term" value="P:nucleoside metabolic process"/>
    <property type="evidence" value="ECO:0007669"/>
    <property type="project" value="InterPro"/>
</dbReference>
<dbReference type="EC" id="2.4.2.1" evidence="3"/>
<name>A0A382HWM4_9ZZZZ</name>
<dbReference type="AlphaFoldDB" id="A0A382HWM4"/>
<keyword evidence="5" id="KW-0808">Transferase</keyword>
<evidence type="ECO:0000256" key="2">
    <source>
        <dbReference type="ARBA" id="ARBA00006751"/>
    </source>
</evidence>
<dbReference type="GO" id="GO:0004731">
    <property type="term" value="F:purine-nucleoside phosphorylase activity"/>
    <property type="evidence" value="ECO:0007669"/>
    <property type="project" value="UniProtKB-EC"/>
</dbReference>
<accession>A0A382HWM4</accession>
<keyword evidence="4" id="KW-0328">Glycosyltransferase</keyword>
<dbReference type="GO" id="GO:0005737">
    <property type="term" value="C:cytoplasm"/>
    <property type="evidence" value="ECO:0007669"/>
    <property type="project" value="TreeGrafter"/>
</dbReference>
<dbReference type="PANTHER" id="PTHR11904:SF9">
    <property type="entry name" value="PURINE NUCLEOSIDE PHOSPHORYLASE-RELATED"/>
    <property type="match status" value="1"/>
</dbReference>
<dbReference type="EMBL" id="UINC01063741">
    <property type="protein sequence ID" value="SVB91688.1"/>
    <property type="molecule type" value="Genomic_DNA"/>
</dbReference>
<dbReference type="Pfam" id="PF01048">
    <property type="entry name" value="PNP_UDP_1"/>
    <property type="match status" value="1"/>
</dbReference>
<comment type="similarity">
    <text evidence="2">Belongs to the PNP/MTAP phosphorylase family.</text>
</comment>